<evidence type="ECO:0000313" key="4">
    <source>
        <dbReference type="Proteomes" id="UP000886817"/>
    </source>
</evidence>
<accession>A0A9D2B2H1</accession>
<dbReference type="PANTHER" id="PTHR34580:SF9">
    <property type="entry name" value="SLL5097 PROTEIN"/>
    <property type="match status" value="1"/>
</dbReference>
<proteinExistence type="predicted"/>
<dbReference type="EMBL" id="DXEX01000077">
    <property type="protein sequence ID" value="HIX58733.1"/>
    <property type="molecule type" value="Genomic_DNA"/>
</dbReference>
<dbReference type="InterPro" id="IPR036390">
    <property type="entry name" value="WH_DNA-bd_sf"/>
</dbReference>
<dbReference type="SUPFAM" id="SSF46785">
    <property type="entry name" value="Winged helix' DNA-binding domain"/>
    <property type="match status" value="1"/>
</dbReference>
<feature type="domain" description="FokI D3" evidence="2">
    <location>
        <begin position="13"/>
        <end position="67"/>
    </location>
</feature>
<dbReference type="Gene3D" id="1.10.10.10">
    <property type="entry name" value="Winged helix-like DNA-binding domain superfamily/Winged helix DNA-binding domain"/>
    <property type="match status" value="1"/>
</dbReference>
<organism evidence="3 4">
    <name type="scientific">Candidatus Blautia gallistercoris</name>
    <dbReference type="NCBI Taxonomy" id="2838490"/>
    <lineage>
        <taxon>Bacteria</taxon>
        <taxon>Bacillati</taxon>
        <taxon>Bacillota</taxon>
        <taxon>Clostridia</taxon>
        <taxon>Lachnospirales</taxon>
        <taxon>Lachnospiraceae</taxon>
        <taxon>Blautia</taxon>
    </lineage>
</organism>
<name>A0A9D2B2H1_9FIRM</name>
<dbReference type="InterPro" id="IPR051534">
    <property type="entry name" value="CBASS_pafABC_assoc_protein"/>
</dbReference>
<protein>
    <recommendedName>
        <fullName evidence="2">FokI D3 domain-containing protein</fullName>
    </recommendedName>
</protein>
<dbReference type="AlphaFoldDB" id="A0A9D2B2H1"/>
<evidence type="ECO:0000313" key="3">
    <source>
        <dbReference type="EMBL" id="HIX58733.1"/>
    </source>
</evidence>
<sequence length="201" mass="23250">MARSGNQKQKILYLVQMLSEHREESNLLSMREIVEELEKKGIRAERKSIYDDMEALREFGIPIKYSRKRPGGYYICGEMPIQLEQQAAVKKEETKQQEEPEENGPEIVREENWKDTGEEREVKISCPVELYGRISAYLHGPLERKDKKDGTAVVTGYAVIGNGFYGWLTSLGTEVQLLRPKKVAAAYRDYLRTIAKKYKEK</sequence>
<gene>
    <name evidence="3" type="ORF">IAA45_03345</name>
</gene>
<evidence type="ECO:0000256" key="1">
    <source>
        <dbReference type="SAM" id="MobiDB-lite"/>
    </source>
</evidence>
<reference evidence="3" key="2">
    <citation type="submission" date="2021-04" db="EMBL/GenBank/DDBJ databases">
        <authorList>
            <person name="Gilroy R."/>
        </authorList>
    </citation>
    <scope>NUCLEOTIDE SEQUENCE</scope>
    <source>
        <strain evidence="3">ChiSjej1B19-8411</strain>
    </source>
</reference>
<evidence type="ECO:0000259" key="2">
    <source>
        <dbReference type="Pfam" id="PF16902"/>
    </source>
</evidence>
<feature type="region of interest" description="Disordered" evidence="1">
    <location>
        <begin position="87"/>
        <end position="106"/>
    </location>
</feature>
<reference evidence="3" key="1">
    <citation type="journal article" date="2021" name="PeerJ">
        <title>Extensive microbial diversity within the chicken gut microbiome revealed by metagenomics and culture.</title>
        <authorList>
            <person name="Gilroy R."/>
            <person name="Ravi A."/>
            <person name="Getino M."/>
            <person name="Pursley I."/>
            <person name="Horton D.L."/>
            <person name="Alikhan N.F."/>
            <person name="Baker D."/>
            <person name="Gharbi K."/>
            <person name="Hall N."/>
            <person name="Watson M."/>
            <person name="Adriaenssens E.M."/>
            <person name="Foster-Nyarko E."/>
            <person name="Jarju S."/>
            <person name="Secka A."/>
            <person name="Antonio M."/>
            <person name="Oren A."/>
            <person name="Chaudhuri R.R."/>
            <person name="La Ragione R."/>
            <person name="Hildebrand F."/>
            <person name="Pallen M.J."/>
        </authorList>
    </citation>
    <scope>NUCLEOTIDE SEQUENCE</scope>
    <source>
        <strain evidence="3">ChiSjej1B19-8411</strain>
    </source>
</reference>
<dbReference type="PANTHER" id="PTHR34580">
    <property type="match status" value="1"/>
</dbReference>
<dbReference type="InterPro" id="IPR036388">
    <property type="entry name" value="WH-like_DNA-bd_sf"/>
</dbReference>
<dbReference type="Proteomes" id="UP000886817">
    <property type="component" value="Unassembled WGS sequence"/>
</dbReference>
<dbReference type="InterPro" id="IPR031655">
    <property type="entry name" value="FokI_D3"/>
</dbReference>
<comment type="caution">
    <text evidence="3">The sequence shown here is derived from an EMBL/GenBank/DDBJ whole genome shotgun (WGS) entry which is preliminary data.</text>
</comment>
<dbReference type="Pfam" id="PF16902">
    <property type="entry name" value="FokI_D3"/>
    <property type="match status" value="1"/>
</dbReference>
<feature type="compositionally biased region" description="Basic and acidic residues" evidence="1">
    <location>
        <begin position="89"/>
        <end position="98"/>
    </location>
</feature>